<dbReference type="FunFam" id="3.40.30.10:FF:000007">
    <property type="entry name" value="Thioredoxin-dependent thiol peroxidase"/>
    <property type="match status" value="1"/>
</dbReference>
<dbReference type="CDD" id="cd03017">
    <property type="entry name" value="PRX_BCP"/>
    <property type="match status" value="1"/>
</dbReference>
<comment type="function">
    <text evidence="1">Thiol-specific peroxidase that catalyzes the reduction of hydrogen peroxide and organic hydroperoxides to water and alcohols, respectively. Plays a role in cell protection against oxidative stress by detoxifying peroxides and as sensor of hydrogen peroxide-mediated signaling events.</text>
</comment>
<evidence type="ECO:0000259" key="14">
    <source>
        <dbReference type="PROSITE" id="PS51352"/>
    </source>
</evidence>
<keyword evidence="5" id="KW-0049">Antioxidant</keyword>
<evidence type="ECO:0000256" key="3">
    <source>
        <dbReference type="ARBA" id="ARBA00013017"/>
    </source>
</evidence>
<name>A0A165LE47_PELLU</name>
<dbReference type="SUPFAM" id="SSF52833">
    <property type="entry name" value="Thioredoxin-like"/>
    <property type="match status" value="1"/>
</dbReference>
<dbReference type="Pfam" id="PF00578">
    <property type="entry name" value="AhpC-TSA"/>
    <property type="match status" value="1"/>
</dbReference>
<sequence length="156" mass="17780">MTLLEPGTPAPPLYGRDQDGREVNLEEYRGRKVLIYFYPKDDTPGCTAEACAFRDNLPNFNTGGVDVIGVSVDPQARHRKFADKYSLPFRLLADEEKKTVEAYGVWGQKKFMGREYMGTSRVSYLVDEQGIIEKVWPKVKAADHPREVLEWLGTKH</sequence>
<evidence type="ECO:0000256" key="1">
    <source>
        <dbReference type="ARBA" id="ARBA00003330"/>
    </source>
</evidence>
<evidence type="ECO:0000256" key="11">
    <source>
        <dbReference type="ARBA" id="ARBA00042639"/>
    </source>
</evidence>
<dbReference type="InterPro" id="IPR013766">
    <property type="entry name" value="Thioredoxin_domain"/>
</dbReference>
<feature type="domain" description="Thioredoxin" evidence="14">
    <location>
        <begin position="4"/>
        <end position="156"/>
    </location>
</feature>
<gene>
    <name evidence="15" type="ORF">A3K90_03520</name>
</gene>
<keyword evidence="6" id="KW-0560">Oxidoreductase</keyword>
<dbReference type="GO" id="GO:0005737">
    <property type="term" value="C:cytoplasm"/>
    <property type="evidence" value="ECO:0007669"/>
    <property type="project" value="TreeGrafter"/>
</dbReference>
<dbReference type="PANTHER" id="PTHR42801:SF4">
    <property type="entry name" value="AHPC_TSA FAMILY PROTEIN"/>
    <property type="match status" value="1"/>
</dbReference>
<feature type="region of interest" description="Disordered" evidence="13">
    <location>
        <begin position="1"/>
        <end position="20"/>
    </location>
</feature>
<evidence type="ECO:0000256" key="5">
    <source>
        <dbReference type="ARBA" id="ARBA00022862"/>
    </source>
</evidence>
<evidence type="ECO:0000256" key="8">
    <source>
        <dbReference type="ARBA" id="ARBA00023284"/>
    </source>
</evidence>
<dbReference type="GO" id="GO:0008379">
    <property type="term" value="F:thioredoxin peroxidase activity"/>
    <property type="evidence" value="ECO:0007669"/>
    <property type="project" value="TreeGrafter"/>
</dbReference>
<evidence type="ECO:0000256" key="7">
    <source>
        <dbReference type="ARBA" id="ARBA00023157"/>
    </source>
</evidence>
<comment type="catalytic activity">
    <reaction evidence="12">
        <text>a hydroperoxide + [thioredoxin]-dithiol = an alcohol + [thioredoxin]-disulfide + H2O</text>
        <dbReference type="Rhea" id="RHEA:62620"/>
        <dbReference type="Rhea" id="RHEA-COMP:10698"/>
        <dbReference type="Rhea" id="RHEA-COMP:10700"/>
        <dbReference type="ChEBI" id="CHEBI:15377"/>
        <dbReference type="ChEBI" id="CHEBI:29950"/>
        <dbReference type="ChEBI" id="CHEBI:30879"/>
        <dbReference type="ChEBI" id="CHEBI:35924"/>
        <dbReference type="ChEBI" id="CHEBI:50058"/>
        <dbReference type="EC" id="1.11.1.24"/>
    </reaction>
</comment>
<evidence type="ECO:0000256" key="10">
    <source>
        <dbReference type="ARBA" id="ARBA00038489"/>
    </source>
</evidence>
<organism evidence="15 16">
    <name type="scientific">Pelodictyon luteolum</name>
    <dbReference type="NCBI Taxonomy" id="1100"/>
    <lineage>
        <taxon>Bacteria</taxon>
        <taxon>Pseudomonadati</taxon>
        <taxon>Chlorobiota</taxon>
        <taxon>Chlorobiia</taxon>
        <taxon>Chlorobiales</taxon>
        <taxon>Chlorobiaceae</taxon>
        <taxon>Chlorobium/Pelodictyon group</taxon>
        <taxon>Pelodictyon</taxon>
    </lineage>
</organism>
<comment type="caution">
    <text evidence="15">The sequence shown here is derived from an EMBL/GenBank/DDBJ whole genome shotgun (WGS) entry which is preliminary data.</text>
</comment>
<evidence type="ECO:0000256" key="9">
    <source>
        <dbReference type="ARBA" id="ARBA00032824"/>
    </source>
</evidence>
<keyword evidence="8" id="KW-0676">Redox-active center</keyword>
<keyword evidence="4" id="KW-0575">Peroxidase</keyword>
<dbReference type="InterPro" id="IPR000866">
    <property type="entry name" value="AhpC/TSA"/>
</dbReference>
<reference evidence="15 16" key="1">
    <citation type="submission" date="2016-03" db="EMBL/GenBank/DDBJ databases">
        <title>Speciation and ecological success in dimly lit waters: horizontal gene transfer in a green sulfur bacteria bloom unveiled by metagenomic assembly.</title>
        <authorList>
            <person name="Llorens-Mares T."/>
            <person name="Liu Z."/>
            <person name="Allen L.Z."/>
            <person name="Rusch D.B."/>
            <person name="Craig M.T."/>
            <person name="Dupont C.L."/>
            <person name="Bryant D.A."/>
            <person name="Casamayor E.O."/>
        </authorList>
    </citation>
    <scope>NUCLEOTIDE SEQUENCE [LARGE SCALE GENOMIC DNA]</scope>
    <source>
        <strain evidence="15">CIII</strain>
    </source>
</reference>
<dbReference type="NCBIfam" id="NF006960">
    <property type="entry name" value="PRK09437.1"/>
    <property type="match status" value="1"/>
</dbReference>
<comment type="subunit">
    <text evidence="2">Monomer.</text>
</comment>
<evidence type="ECO:0000256" key="4">
    <source>
        <dbReference type="ARBA" id="ARBA00022559"/>
    </source>
</evidence>
<comment type="similarity">
    <text evidence="10">Belongs to the peroxiredoxin family. BCP/PrxQ subfamily.</text>
</comment>
<dbReference type="AlphaFoldDB" id="A0A165LE47"/>
<dbReference type="Gene3D" id="3.40.30.10">
    <property type="entry name" value="Glutaredoxin"/>
    <property type="match status" value="1"/>
</dbReference>
<evidence type="ECO:0000313" key="16">
    <source>
        <dbReference type="Proteomes" id="UP000076481"/>
    </source>
</evidence>
<keyword evidence="7" id="KW-1015">Disulfide bond</keyword>
<dbReference type="EMBL" id="LVWG01000033">
    <property type="protein sequence ID" value="KZK73913.1"/>
    <property type="molecule type" value="Genomic_DNA"/>
</dbReference>
<evidence type="ECO:0000256" key="12">
    <source>
        <dbReference type="ARBA" id="ARBA00049091"/>
    </source>
</evidence>
<dbReference type="GO" id="GO:0045454">
    <property type="term" value="P:cell redox homeostasis"/>
    <property type="evidence" value="ECO:0007669"/>
    <property type="project" value="TreeGrafter"/>
</dbReference>
<dbReference type="GO" id="GO:0034599">
    <property type="term" value="P:cellular response to oxidative stress"/>
    <property type="evidence" value="ECO:0007669"/>
    <property type="project" value="TreeGrafter"/>
</dbReference>
<proteinExistence type="inferred from homology"/>
<protein>
    <recommendedName>
        <fullName evidence="3">thioredoxin-dependent peroxiredoxin</fullName>
        <ecNumber evidence="3">1.11.1.24</ecNumber>
    </recommendedName>
    <alternativeName>
        <fullName evidence="9">Thioredoxin peroxidase</fullName>
    </alternativeName>
    <alternativeName>
        <fullName evidence="11">Thioredoxin-dependent peroxiredoxin Bcp</fullName>
    </alternativeName>
</protein>
<dbReference type="PANTHER" id="PTHR42801">
    <property type="entry name" value="THIOREDOXIN-DEPENDENT PEROXIDE REDUCTASE"/>
    <property type="match status" value="1"/>
</dbReference>
<evidence type="ECO:0000256" key="2">
    <source>
        <dbReference type="ARBA" id="ARBA00011245"/>
    </source>
</evidence>
<dbReference type="InterPro" id="IPR036249">
    <property type="entry name" value="Thioredoxin-like_sf"/>
</dbReference>
<dbReference type="PROSITE" id="PS51352">
    <property type="entry name" value="THIOREDOXIN_2"/>
    <property type="match status" value="1"/>
</dbReference>
<evidence type="ECO:0000256" key="13">
    <source>
        <dbReference type="SAM" id="MobiDB-lite"/>
    </source>
</evidence>
<dbReference type="RefSeq" id="WP_303682065.1">
    <property type="nucleotide sequence ID" value="NZ_LVWG01000033.1"/>
</dbReference>
<dbReference type="Proteomes" id="UP000076481">
    <property type="component" value="Unassembled WGS sequence"/>
</dbReference>
<evidence type="ECO:0000256" key="6">
    <source>
        <dbReference type="ARBA" id="ARBA00023002"/>
    </source>
</evidence>
<dbReference type="EC" id="1.11.1.24" evidence="3"/>
<evidence type="ECO:0000313" key="15">
    <source>
        <dbReference type="EMBL" id="KZK73913.1"/>
    </source>
</evidence>
<dbReference type="InterPro" id="IPR050924">
    <property type="entry name" value="Peroxiredoxin_BCP/PrxQ"/>
</dbReference>
<accession>A0A165LE47</accession>